<dbReference type="InterPro" id="IPR000182">
    <property type="entry name" value="GNAT_dom"/>
</dbReference>
<dbReference type="CDD" id="cd04301">
    <property type="entry name" value="NAT_SF"/>
    <property type="match status" value="1"/>
</dbReference>
<dbReference type="RefSeq" id="XP_065658207.1">
    <property type="nucleotide sequence ID" value="XM_065802135.1"/>
</dbReference>
<proteinExistence type="predicted"/>
<name>A0ABM4C9A2_HYDVU</name>
<dbReference type="GeneID" id="105850130"/>
<sequence>MPAESSLLLKKDNISIRVLELHHREEALKVLAEAFCTEPACADIAEFHPNLAASFSDWLEFVGYLIDYGCTNGISVVAIDDDANRIAAVYIVRDNMFVPCGFEEKYNSDEKSLTPWMNFQWYADKQALGLMPELAEPGKTADLWFLGVHPDYRGKKLSNELINCLLPLVKRAGFKYASIQATNAFTSKAAAWNKFEKIYSIHTKDWLWKGEPIFEHTKEPHVEWSVWVKLLND</sequence>
<dbReference type="InterPro" id="IPR016181">
    <property type="entry name" value="Acyl_CoA_acyltransferase"/>
</dbReference>
<feature type="domain" description="N-acetyltransferase" evidence="1">
    <location>
        <begin position="77"/>
        <end position="229"/>
    </location>
</feature>
<dbReference type="PANTHER" id="PTHR20905:SF1">
    <property type="entry name" value="AT07410P-RELATED"/>
    <property type="match status" value="1"/>
</dbReference>
<dbReference type="SUPFAM" id="SSF55729">
    <property type="entry name" value="Acyl-CoA N-acyltransferases (Nat)"/>
    <property type="match status" value="1"/>
</dbReference>
<evidence type="ECO:0000259" key="1">
    <source>
        <dbReference type="PROSITE" id="PS51186"/>
    </source>
</evidence>
<organism evidence="2 3">
    <name type="scientific">Hydra vulgaris</name>
    <name type="common">Hydra</name>
    <name type="synonym">Hydra attenuata</name>
    <dbReference type="NCBI Taxonomy" id="6087"/>
    <lineage>
        <taxon>Eukaryota</taxon>
        <taxon>Metazoa</taxon>
        <taxon>Cnidaria</taxon>
        <taxon>Hydrozoa</taxon>
        <taxon>Hydroidolina</taxon>
        <taxon>Anthoathecata</taxon>
        <taxon>Aplanulata</taxon>
        <taxon>Hydridae</taxon>
        <taxon>Hydra</taxon>
    </lineage>
</organism>
<keyword evidence="2" id="KW-1185">Reference proteome</keyword>
<dbReference type="PROSITE" id="PS51186">
    <property type="entry name" value="GNAT"/>
    <property type="match status" value="1"/>
</dbReference>
<protein>
    <submittedName>
        <fullName evidence="3">Uncharacterized protein LOC105850130 isoform X2</fullName>
    </submittedName>
</protein>
<reference evidence="3" key="1">
    <citation type="submission" date="2025-08" db="UniProtKB">
        <authorList>
            <consortium name="RefSeq"/>
        </authorList>
    </citation>
    <scope>IDENTIFICATION</scope>
</reference>
<gene>
    <name evidence="3" type="primary">LOC105850130</name>
</gene>
<dbReference type="PANTHER" id="PTHR20905">
    <property type="entry name" value="N-ACETYLTRANSFERASE-RELATED"/>
    <property type="match status" value="1"/>
</dbReference>
<evidence type="ECO:0000313" key="3">
    <source>
        <dbReference type="RefSeq" id="XP_065658207.1"/>
    </source>
</evidence>
<dbReference type="Proteomes" id="UP001652625">
    <property type="component" value="Chromosome 07"/>
</dbReference>
<dbReference type="Pfam" id="PF00583">
    <property type="entry name" value="Acetyltransf_1"/>
    <property type="match status" value="1"/>
</dbReference>
<evidence type="ECO:0000313" key="2">
    <source>
        <dbReference type="Proteomes" id="UP001652625"/>
    </source>
</evidence>
<dbReference type="Gene3D" id="3.40.630.30">
    <property type="match status" value="1"/>
</dbReference>
<accession>A0ABM4C9A2</accession>